<name>A0ABT5Z1H9_9ACTN</name>
<evidence type="ECO:0008006" key="5">
    <source>
        <dbReference type="Google" id="ProtNLM"/>
    </source>
</evidence>
<comment type="caution">
    <text evidence="3">The sequence shown here is derived from an EMBL/GenBank/DDBJ whole genome shotgun (WGS) entry which is preliminary data.</text>
</comment>
<organism evidence="3 4">
    <name type="scientific">Streptantibioticus ferralitis</name>
    <dbReference type="NCBI Taxonomy" id="236510"/>
    <lineage>
        <taxon>Bacteria</taxon>
        <taxon>Bacillati</taxon>
        <taxon>Actinomycetota</taxon>
        <taxon>Actinomycetes</taxon>
        <taxon>Kitasatosporales</taxon>
        <taxon>Streptomycetaceae</taxon>
        <taxon>Streptantibioticus</taxon>
    </lineage>
</organism>
<evidence type="ECO:0000313" key="3">
    <source>
        <dbReference type="EMBL" id="MDF2257693.1"/>
    </source>
</evidence>
<keyword evidence="2" id="KW-0812">Transmembrane</keyword>
<sequence>MNSRPSRQEAEALLRALTRALASVAVLAAVFTAVNVTGFATTHKIPPLTAALLDPMVVLALATVLLADARLASWGVPPPGWSAALRWFTGCTATVMNTWTSIWPDDRIGWPRHADPTGVLLHTVPPVLLILLTETVAAYRHRITTPPLPPHDHPQEHPAPAPLPPSTVSPTATPDTIPPGPPPLPHPHPHPHPHPGTTALHPVHVGPCTAGRGPQPAGTALPGQPSPTHRGDPAHGGVFARALRLDAEHRSRTGRPMSIRQLKRALRIGHPRAKSLRTQLETRTATATHHPLPGPLPGARSTHGSAPQTRS</sequence>
<proteinExistence type="predicted"/>
<feature type="region of interest" description="Disordered" evidence="1">
    <location>
        <begin position="273"/>
        <end position="311"/>
    </location>
</feature>
<reference evidence="3 4" key="1">
    <citation type="submission" date="2023-03" db="EMBL/GenBank/DDBJ databases">
        <title>Draft genome sequence of type strain Streptomyces ferralitis JCM 14344.</title>
        <authorList>
            <person name="Klaysubun C."/>
            <person name="Duangmal K."/>
        </authorList>
    </citation>
    <scope>NUCLEOTIDE SEQUENCE [LARGE SCALE GENOMIC DNA]</scope>
    <source>
        <strain evidence="3 4">JCM 14344</strain>
    </source>
</reference>
<protein>
    <recommendedName>
        <fullName evidence="5">DUF2637 domain-containing protein</fullName>
    </recommendedName>
</protein>
<dbReference type="Proteomes" id="UP001220022">
    <property type="component" value="Unassembled WGS sequence"/>
</dbReference>
<gene>
    <name evidence="3" type="ORF">P2L57_18810</name>
</gene>
<dbReference type="RefSeq" id="WP_275815959.1">
    <property type="nucleotide sequence ID" value="NZ_BAAANM010000022.1"/>
</dbReference>
<evidence type="ECO:0000313" key="4">
    <source>
        <dbReference type="Proteomes" id="UP001220022"/>
    </source>
</evidence>
<feature type="compositionally biased region" description="Polar residues" evidence="1">
    <location>
        <begin position="276"/>
        <end position="287"/>
    </location>
</feature>
<evidence type="ECO:0000256" key="2">
    <source>
        <dbReference type="SAM" id="Phobius"/>
    </source>
</evidence>
<feature type="compositionally biased region" description="Polar residues" evidence="1">
    <location>
        <begin position="302"/>
        <end position="311"/>
    </location>
</feature>
<keyword evidence="2" id="KW-0472">Membrane</keyword>
<feature type="compositionally biased region" description="Pro residues" evidence="1">
    <location>
        <begin position="157"/>
        <end position="167"/>
    </location>
</feature>
<keyword evidence="2" id="KW-1133">Transmembrane helix</keyword>
<keyword evidence="4" id="KW-1185">Reference proteome</keyword>
<evidence type="ECO:0000256" key="1">
    <source>
        <dbReference type="SAM" id="MobiDB-lite"/>
    </source>
</evidence>
<dbReference type="EMBL" id="JARHTQ010000011">
    <property type="protein sequence ID" value="MDF2257693.1"/>
    <property type="molecule type" value="Genomic_DNA"/>
</dbReference>
<feature type="transmembrane region" description="Helical" evidence="2">
    <location>
        <begin position="12"/>
        <end position="36"/>
    </location>
</feature>
<feature type="region of interest" description="Disordered" evidence="1">
    <location>
        <begin position="143"/>
        <end position="236"/>
    </location>
</feature>
<accession>A0ABT5Z1H9</accession>
<feature type="compositionally biased region" description="Pro residues" evidence="1">
    <location>
        <begin position="176"/>
        <end position="186"/>
    </location>
</feature>